<dbReference type="PANTHER" id="PTHR44103:SF1">
    <property type="entry name" value="PROPROTEIN CONVERTASE P"/>
    <property type="match status" value="1"/>
</dbReference>
<dbReference type="InterPro" id="IPR013519">
    <property type="entry name" value="Int_alpha_beta-p"/>
</dbReference>
<keyword evidence="3" id="KW-0325">Glycoprotein</keyword>
<feature type="domain" description="Bacterial Ig-like" evidence="5">
    <location>
        <begin position="723"/>
        <end position="813"/>
    </location>
</feature>
<sequence length="1490" mass="150916">MKNSRIRLLAVPLLLASVLLFVPPIAIAGTSTTTTLTITSGGSSVSSVTPGTVVALNALVKAGSTAVLPGTVRFCDTSVNSHCLDGALLGTAQLLSDGSASIKLRLGVATHSIQAKFDGTLTYSASASSTSSLTVSGGKSPTLTTLSWVSGSTSVSATVAGFPPSTVTTSPSGTVTLLDTSHGNAVVGTGSLTAGSLGDGTVSFFPSQTLFDDHDGNNPRETLFTDLNGDGIPDLILVNSAYNVTGHLSIWLGNGDGTFQPPLASYAIDKDAQGLLVADFNNDGIPDVAVGSDGGTLIWIFPGNGDGTLNAPVYVEVEHHGDDGDPHPLRLVAGDFNHDGNLDIAAATSGNLANSIMVVLIGNGDGTFHTPVRYNFTGSCSGVSEHYLVGGDLNGDGNVDLVMNDDECSNLIWVFIGNGDGTFQTPYSVTVTTASEVESPIVAGDFDGDGVPDIAVIGADEQVVHVLLSKGDGTFKTPASYGIGQVGLKIATTDFNGDHIPDLVILNSYDSTLSVLLGKGDGTFLPQITLPSLNYGLNVADLNGDGKPDIASTSNPASNTLKPLPPQASIMLNASDAASATVSFDVTSLLASGVHVLQASYPGDANYSAGVSRLLPLVGIGATTLNMSLYPEPVPYGGTVTLTATLTPNSGTDGEIISFFTNGSHLGTATLSSGVATLSTSTLAAGLNLLTASYAGNVNYSSSVSDPVDETVRGIETTLSLGARPNPASYGSPVSLKATLTPSAGTDGEQISFYEQVSPSFSARIFIGTATLASGVATLSTSALGVGDHSLWAAYPGDTTHDIESSSTVSETVLGTAPALTLGANPKPVDHGHLVTLTATISPSSGTDGERITFFSNGNILGSSALSSGVATLSTAALVAGTDSLTASYPGDANYGNRTSNTVSVTVNPPASTTTVLHVSPPRLSTPATVVLSATVTASSAPLSPGQVKFCDASINASCSGNAFLGIAQLLSNGTAQLTTRLGFGVHNLQAAFVGQRNYASSSSSVVVFHQSWKTGAAMLWITASTGTLSGSYDLSVTLDGLMNSSTPAAPAGSVSFLDASNSNAVVATGSLVAASAPALTLKNVFQPTIGTNPDTMAFGDFNHDGIPDMAISGWDNNLWVLLGNGDGTFTVKPSLPLVTLSGPDFRNHPLVVADLNGDGNIDVAVTNRYGKLAVFLGNGDGTFQSPLTTNLPGGTSQMISADVNGDGKPDLVLIGGATSPILILLGNGDGTFITGSAPVDAGLCGTPYQNSIASNDFNEDGVPDLVLVPVANPSSPQPGCVLFGNGDGTYSRPQSLAVGNGAGWVATADLNGDGHADLVVTDSIANTVSVSLGNGDGTFQTAVPYAVGLNPEHVTIADLNQDGKPDLIVTNDNYHGTVSILLGNGNGTFQPQQTINAGGNSIFTALTDMNGDGKPDIAVVNYQGAGTGPERLSVFLNYWGRNATATANNVIVTGTGTHQIKGYFPGDTNYRQGTSAGVGLTAVPAAPQK</sequence>
<proteinExistence type="predicted"/>
<feature type="domain" description="Bacterial Ig-like" evidence="5">
    <location>
        <begin position="920"/>
        <end position="1007"/>
    </location>
</feature>
<dbReference type="Pfam" id="PF16640">
    <property type="entry name" value="Big_3_5"/>
    <property type="match status" value="5"/>
</dbReference>
<dbReference type="InterPro" id="IPR013517">
    <property type="entry name" value="FG-GAP"/>
</dbReference>
<feature type="signal peptide" evidence="4">
    <location>
        <begin position="1"/>
        <end position="28"/>
    </location>
</feature>
<feature type="domain" description="Bacterial Ig-like" evidence="5">
    <location>
        <begin position="823"/>
        <end position="908"/>
    </location>
</feature>
<dbReference type="InterPro" id="IPR028994">
    <property type="entry name" value="Integrin_alpha_N"/>
</dbReference>
<evidence type="ECO:0000313" key="6">
    <source>
        <dbReference type="EMBL" id="ABF40389.1"/>
    </source>
</evidence>
<organism evidence="6 7">
    <name type="scientific">Koribacter versatilis (strain Ellin345)</name>
    <dbReference type="NCBI Taxonomy" id="204669"/>
    <lineage>
        <taxon>Bacteria</taxon>
        <taxon>Pseudomonadati</taxon>
        <taxon>Acidobacteriota</taxon>
        <taxon>Terriglobia</taxon>
        <taxon>Terriglobales</taxon>
        <taxon>Candidatus Korobacteraceae</taxon>
        <taxon>Candidatus Korobacter</taxon>
    </lineage>
</organism>
<keyword evidence="2" id="KW-0677">Repeat</keyword>
<dbReference type="GO" id="GO:0007229">
    <property type="term" value="P:integrin-mediated signaling pathway"/>
    <property type="evidence" value="ECO:0007669"/>
    <property type="project" value="UniProtKB-KW"/>
</dbReference>
<gene>
    <name evidence="6" type="ordered locus">Acid345_1387</name>
</gene>
<protein>
    <submittedName>
        <fullName evidence="6">Integrin-like protein</fullName>
    </submittedName>
</protein>
<dbReference type="eggNOG" id="COG3391">
    <property type="taxonomic scope" value="Bacteria"/>
</dbReference>
<dbReference type="Proteomes" id="UP000002432">
    <property type="component" value="Chromosome"/>
</dbReference>
<dbReference type="SUPFAM" id="SSF69318">
    <property type="entry name" value="Integrin alpha N-terminal domain"/>
    <property type="match status" value="2"/>
</dbReference>
<dbReference type="STRING" id="204669.Acid345_1387"/>
<dbReference type="InterPro" id="IPR032109">
    <property type="entry name" value="Big_3_5"/>
</dbReference>
<dbReference type="KEGG" id="aba:Acid345_1387"/>
<dbReference type="EMBL" id="CP000360">
    <property type="protein sequence ID" value="ABF40389.1"/>
    <property type="molecule type" value="Genomic_DNA"/>
</dbReference>
<evidence type="ECO:0000256" key="4">
    <source>
        <dbReference type="SAM" id="SignalP"/>
    </source>
</evidence>
<name>Q1IRW1_KORVE</name>
<dbReference type="SMART" id="SM00191">
    <property type="entry name" value="Int_alpha"/>
    <property type="match status" value="4"/>
</dbReference>
<accession>Q1IRW1</accession>
<evidence type="ECO:0000256" key="2">
    <source>
        <dbReference type="ARBA" id="ARBA00022737"/>
    </source>
</evidence>
<keyword evidence="1 4" id="KW-0732">Signal</keyword>
<evidence type="ECO:0000259" key="5">
    <source>
        <dbReference type="Pfam" id="PF16640"/>
    </source>
</evidence>
<dbReference type="eggNOG" id="COG2931">
    <property type="taxonomic scope" value="Bacteria"/>
</dbReference>
<evidence type="ECO:0000256" key="1">
    <source>
        <dbReference type="ARBA" id="ARBA00022729"/>
    </source>
</evidence>
<reference evidence="6 7" key="1">
    <citation type="journal article" date="2009" name="Appl. Environ. Microbiol.">
        <title>Three genomes from the phylum Acidobacteria provide insight into the lifestyles of these microorganisms in soils.</title>
        <authorList>
            <person name="Ward N.L."/>
            <person name="Challacombe J.F."/>
            <person name="Janssen P.H."/>
            <person name="Henrissat B."/>
            <person name="Coutinho P.M."/>
            <person name="Wu M."/>
            <person name="Xie G."/>
            <person name="Haft D.H."/>
            <person name="Sait M."/>
            <person name="Badger J."/>
            <person name="Barabote R.D."/>
            <person name="Bradley B."/>
            <person name="Brettin T.S."/>
            <person name="Brinkac L.M."/>
            <person name="Bruce D."/>
            <person name="Creasy T."/>
            <person name="Daugherty S.C."/>
            <person name="Davidsen T.M."/>
            <person name="DeBoy R.T."/>
            <person name="Detter J.C."/>
            <person name="Dodson R.J."/>
            <person name="Durkin A.S."/>
            <person name="Ganapathy A."/>
            <person name="Gwinn-Giglio M."/>
            <person name="Han C.S."/>
            <person name="Khouri H."/>
            <person name="Kiss H."/>
            <person name="Kothari S.P."/>
            <person name="Madupu R."/>
            <person name="Nelson K.E."/>
            <person name="Nelson W.C."/>
            <person name="Paulsen I."/>
            <person name="Penn K."/>
            <person name="Ren Q."/>
            <person name="Rosovitz M.J."/>
            <person name="Selengut J.D."/>
            <person name="Shrivastava S."/>
            <person name="Sullivan S.A."/>
            <person name="Tapia R."/>
            <person name="Thompson L.S."/>
            <person name="Watkins K.L."/>
            <person name="Yang Q."/>
            <person name="Yu C."/>
            <person name="Zafar N."/>
            <person name="Zhou L."/>
            <person name="Kuske C.R."/>
        </authorList>
    </citation>
    <scope>NUCLEOTIDE SEQUENCE [LARGE SCALE GENOMIC DNA]</scope>
    <source>
        <strain evidence="6 7">Ellin345</strain>
    </source>
</reference>
<keyword evidence="6" id="KW-0401">Integrin</keyword>
<feature type="domain" description="Bacterial Ig-like" evidence="5">
    <location>
        <begin position="630"/>
        <end position="712"/>
    </location>
</feature>
<feature type="chain" id="PRO_5004191188" evidence="4">
    <location>
        <begin position="29"/>
        <end position="1490"/>
    </location>
</feature>
<feature type="domain" description="Bacterial Ig-like" evidence="5">
    <location>
        <begin position="43"/>
        <end position="136"/>
    </location>
</feature>
<dbReference type="InterPro" id="IPR013783">
    <property type="entry name" value="Ig-like_fold"/>
</dbReference>
<evidence type="ECO:0000313" key="7">
    <source>
        <dbReference type="Proteomes" id="UP000002432"/>
    </source>
</evidence>
<keyword evidence="7" id="KW-1185">Reference proteome</keyword>
<dbReference type="OrthoDB" id="119118at2"/>
<dbReference type="Gene3D" id="2.40.128.340">
    <property type="match status" value="1"/>
</dbReference>
<dbReference type="Gene3D" id="2.60.40.10">
    <property type="entry name" value="Immunoglobulins"/>
    <property type="match status" value="5"/>
</dbReference>
<dbReference type="PANTHER" id="PTHR44103">
    <property type="entry name" value="PROPROTEIN CONVERTASE P"/>
    <property type="match status" value="1"/>
</dbReference>
<dbReference type="Pfam" id="PF13517">
    <property type="entry name" value="FG-GAP_3"/>
    <property type="match status" value="5"/>
</dbReference>
<dbReference type="Gene3D" id="2.130.10.130">
    <property type="entry name" value="Integrin alpha, N-terminal"/>
    <property type="match status" value="4"/>
</dbReference>
<evidence type="ECO:0000256" key="3">
    <source>
        <dbReference type="ARBA" id="ARBA00023180"/>
    </source>
</evidence>
<dbReference type="EnsemblBacteria" id="ABF40389">
    <property type="protein sequence ID" value="ABF40389"/>
    <property type="gene ID" value="Acid345_1387"/>
</dbReference>
<dbReference type="RefSeq" id="WP_011522191.1">
    <property type="nucleotide sequence ID" value="NC_008009.1"/>
</dbReference>
<dbReference type="eggNOG" id="COG4625">
    <property type="taxonomic scope" value="Bacteria"/>
</dbReference>
<dbReference type="HOGENOM" id="CLU_246709_0_0_0"/>